<comment type="caution">
    <text evidence="2">The sequence shown here is derived from an EMBL/GenBank/DDBJ whole genome shotgun (WGS) entry which is preliminary data.</text>
</comment>
<dbReference type="Proteomes" id="UP000287171">
    <property type="component" value="Unassembled WGS sequence"/>
</dbReference>
<sequence length="63" mass="6925">MPFLVVAIVAMTVALIFYTIGVYPGLKTRGLLGRQVNVLVDILSPGTYFSSGVDCFLMRREQS</sequence>
<evidence type="ECO:0000313" key="3">
    <source>
        <dbReference type="Proteomes" id="UP000287171"/>
    </source>
</evidence>
<dbReference type="AlphaFoldDB" id="A0A402BEN4"/>
<reference evidence="3" key="1">
    <citation type="submission" date="2018-12" db="EMBL/GenBank/DDBJ databases">
        <title>Tengunoibacter tsumagoiensis gen. nov., sp. nov., Dictyobacter kobayashii sp. nov., D. alpinus sp. nov., and D. joshuensis sp. nov. and description of Dictyobacteraceae fam. nov. within the order Ktedonobacterales isolated from Tengu-no-mugimeshi.</title>
        <authorList>
            <person name="Wang C.M."/>
            <person name="Zheng Y."/>
            <person name="Sakai Y."/>
            <person name="Toyoda A."/>
            <person name="Minakuchi Y."/>
            <person name="Abe K."/>
            <person name="Yokota A."/>
            <person name="Yabe S."/>
        </authorList>
    </citation>
    <scope>NUCLEOTIDE SEQUENCE [LARGE SCALE GENOMIC DNA]</scope>
    <source>
        <strain evidence="3">Uno16</strain>
    </source>
</reference>
<organism evidence="2 3">
    <name type="scientific">Dictyobacter alpinus</name>
    <dbReference type="NCBI Taxonomy" id="2014873"/>
    <lineage>
        <taxon>Bacteria</taxon>
        <taxon>Bacillati</taxon>
        <taxon>Chloroflexota</taxon>
        <taxon>Ktedonobacteria</taxon>
        <taxon>Ktedonobacterales</taxon>
        <taxon>Dictyobacteraceae</taxon>
        <taxon>Dictyobacter</taxon>
    </lineage>
</organism>
<evidence type="ECO:0000313" key="2">
    <source>
        <dbReference type="EMBL" id="GCE29843.1"/>
    </source>
</evidence>
<keyword evidence="1" id="KW-0812">Transmembrane</keyword>
<proteinExistence type="predicted"/>
<gene>
    <name evidence="2" type="ORF">KDA_53270</name>
</gene>
<keyword evidence="1" id="KW-0472">Membrane</keyword>
<keyword evidence="1" id="KW-1133">Transmembrane helix</keyword>
<accession>A0A402BEN4</accession>
<protein>
    <submittedName>
        <fullName evidence="2">Uncharacterized protein</fullName>
    </submittedName>
</protein>
<name>A0A402BEN4_9CHLR</name>
<dbReference type="EMBL" id="BIFT01000002">
    <property type="protein sequence ID" value="GCE29843.1"/>
    <property type="molecule type" value="Genomic_DNA"/>
</dbReference>
<evidence type="ECO:0000256" key="1">
    <source>
        <dbReference type="SAM" id="Phobius"/>
    </source>
</evidence>
<feature type="transmembrane region" description="Helical" evidence="1">
    <location>
        <begin position="6"/>
        <end position="26"/>
    </location>
</feature>
<keyword evidence="3" id="KW-1185">Reference proteome</keyword>